<dbReference type="RefSeq" id="WP_007935073.1">
    <property type="nucleotide sequence ID" value="NZ_AKVJ01000029.1"/>
</dbReference>
<dbReference type="AlphaFoldDB" id="I9LBE7"/>
<dbReference type="NCBIfam" id="TIGR01489">
    <property type="entry name" value="DKMTPPase-SF"/>
    <property type="match status" value="1"/>
</dbReference>
<dbReference type="PATRIC" id="fig|1149862.3.peg.2760"/>
<organism evidence="2 3">
    <name type="scientific">Pelosinus fermentans B4</name>
    <dbReference type="NCBI Taxonomy" id="1149862"/>
    <lineage>
        <taxon>Bacteria</taxon>
        <taxon>Bacillati</taxon>
        <taxon>Bacillota</taxon>
        <taxon>Negativicutes</taxon>
        <taxon>Selenomonadales</taxon>
        <taxon>Sporomusaceae</taxon>
        <taxon>Pelosinus</taxon>
    </lineage>
</organism>
<sequence length="217" mass="25133">MKTFAFVSDFDGTLTEKDFYHIIIDTYLQDWGRPFYEDWKKTKKINVEFLNKILGSIGRNEEEILTEIHRIPLDEYAVDFIRRVQEAGGEFYILSAGTTYYINRLLAHRQIEGVTVISMNGAYKDGGIVVTPDETSPYFSEIFGINKAKVIEELKKEFETVFFAGDSEPDLGAAKEADIAFAKKDLKELLSKEQQEFVPFENFKEIEKYLEDRGWFA</sequence>
<comment type="caution">
    <text evidence="2">The sequence shown here is derived from an EMBL/GenBank/DDBJ whole genome shotgun (WGS) entry which is preliminary data.</text>
</comment>
<dbReference type="InterPro" id="IPR036412">
    <property type="entry name" value="HAD-like_sf"/>
</dbReference>
<accession>I9LBE7</accession>
<dbReference type="GO" id="GO:0016791">
    <property type="term" value="F:phosphatase activity"/>
    <property type="evidence" value="ECO:0007669"/>
    <property type="project" value="InterPro"/>
</dbReference>
<dbReference type="InterPro" id="IPR050849">
    <property type="entry name" value="HAD-like_hydrolase_phosphatase"/>
</dbReference>
<reference evidence="2 3" key="1">
    <citation type="journal article" date="2012" name="J. Bacteriol.">
        <title>Draft Genome Sequences for Two Metal-Reducing Pelosinus fermentans Strains Isolated from a Cr(VI)-Contaminated Site and for Type Strain R7.</title>
        <authorList>
            <person name="Brown S.D."/>
            <person name="Podar M."/>
            <person name="Klingeman D.M."/>
            <person name="Johnson C.M."/>
            <person name="Yang Z.K."/>
            <person name="Utturkar S.M."/>
            <person name="Land M.L."/>
            <person name="Mosher J.J."/>
            <person name="Hurt R.A.Jr."/>
            <person name="Phelps T.J."/>
            <person name="Palumbo A.V."/>
            <person name="Arkin A.P."/>
            <person name="Hazen T.C."/>
            <person name="Elias D.A."/>
        </authorList>
    </citation>
    <scope>NUCLEOTIDE SEQUENCE [LARGE SCALE GENOMIC DNA]</scope>
    <source>
        <strain evidence="2 3">B4</strain>
    </source>
</reference>
<evidence type="ECO:0000313" key="3">
    <source>
        <dbReference type="Proteomes" id="UP000004324"/>
    </source>
</evidence>
<dbReference type="NCBIfam" id="TIGR01488">
    <property type="entry name" value="HAD-SF-IB"/>
    <property type="match status" value="1"/>
</dbReference>
<gene>
    <name evidence="2" type="ORF">FB4_3797</name>
</gene>
<dbReference type="Gene3D" id="3.40.50.1000">
    <property type="entry name" value="HAD superfamily/HAD-like"/>
    <property type="match status" value="1"/>
</dbReference>
<dbReference type="OrthoDB" id="9804940at2"/>
<dbReference type="Pfam" id="PF12710">
    <property type="entry name" value="HAD"/>
    <property type="match status" value="1"/>
</dbReference>
<dbReference type="SUPFAM" id="SSF56784">
    <property type="entry name" value="HAD-like"/>
    <property type="match status" value="1"/>
</dbReference>
<dbReference type="Proteomes" id="UP000004324">
    <property type="component" value="Unassembled WGS sequence"/>
</dbReference>
<evidence type="ECO:0000256" key="1">
    <source>
        <dbReference type="ARBA" id="ARBA00022801"/>
    </source>
</evidence>
<dbReference type="Gene3D" id="3.90.1470.20">
    <property type="match status" value="1"/>
</dbReference>
<keyword evidence="1" id="KW-0378">Hydrolase</keyword>
<name>I9LBE7_9FIRM</name>
<keyword evidence="3" id="KW-1185">Reference proteome</keyword>
<dbReference type="PANTHER" id="PTHR28181">
    <property type="entry name" value="UPF0655 PROTEIN YCR015C"/>
    <property type="match status" value="1"/>
</dbReference>
<dbReference type="EMBL" id="AKVJ01000029">
    <property type="protein sequence ID" value="EIW17754.1"/>
    <property type="molecule type" value="Genomic_DNA"/>
</dbReference>
<dbReference type="InterPro" id="IPR006384">
    <property type="entry name" value="HAD_hydro_PyrdxlP_Pase-like"/>
</dbReference>
<dbReference type="PANTHER" id="PTHR28181:SF2">
    <property type="entry name" value="PHOSPHORIC MONOESTER HYDROLASE"/>
    <property type="match status" value="1"/>
</dbReference>
<proteinExistence type="predicted"/>
<protein>
    <submittedName>
        <fullName evidence="2">2,3-diketo-5-methylthio-1-phosphopentane phosphatase</fullName>
    </submittedName>
</protein>
<dbReference type="InterPro" id="IPR023214">
    <property type="entry name" value="HAD_sf"/>
</dbReference>
<evidence type="ECO:0000313" key="2">
    <source>
        <dbReference type="EMBL" id="EIW17754.1"/>
    </source>
</evidence>